<accession>A0A0D2GSA1</accession>
<evidence type="ECO:0000259" key="2">
    <source>
        <dbReference type="PROSITE" id="PS51762"/>
    </source>
</evidence>
<dbReference type="AlphaFoldDB" id="A0A0D2GSA1"/>
<dbReference type="STRING" id="1442369.A0A0D2GSA1"/>
<dbReference type="Gene3D" id="2.60.120.200">
    <property type="match status" value="1"/>
</dbReference>
<organism evidence="3 4">
    <name type="scientific">Rhinocladiella mackenziei CBS 650.93</name>
    <dbReference type="NCBI Taxonomy" id="1442369"/>
    <lineage>
        <taxon>Eukaryota</taxon>
        <taxon>Fungi</taxon>
        <taxon>Dikarya</taxon>
        <taxon>Ascomycota</taxon>
        <taxon>Pezizomycotina</taxon>
        <taxon>Eurotiomycetes</taxon>
        <taxon>Chaetothyriomycetidae</taxon>
        <taxon>Chaetothyriales</taxon>
        <taxon>Herpotrichiellaceae</taxon>
        <taxon>Rhinocladiella</taxon>
    </lineage>
</organism>
<dbReference type="PANTHER" id="PTHR38121">
    <property type="entry name" value="GH16 DOMAIN-CONTAINING PROTEIN"/>
    <property type="match status" value="1"/>
</dbReference>
<keyword evidence="4" id="KW-1185">Reference proteome</keyword>
<feature type="chain" id="PRO_5002242732" description="GH16 domain-containing protein" evidence="1">
    <location>
        <begin position="17"/>
        <end position="283"/>
    </location>
</feature>
<dbReference type="PROSITE" id="PS51762">
    <property type="entry name" value="GH16_2"/>
    <property type="match status" value="1"/>
</dbReference>
<sequence length="283" mass="30990">MAILAAVFLFLLGALAAPAHTTSESKYEPIKPRQTCGHVIDGVGTFMESAVYTFEGDTLPAGLLASTDQLIPDEQWGAPFNHFFDSSNVAVQDGFAEVRVPGGQDPSSDPQRAIHSGEIFTLESQILYASVRTAAILSTEPGTCQGLFFYKSENQETDIEYLSDINSLSNIGWEDGPPPLHYTNQAVLEGGEKSWTRGPTPADVSSVHWYRIDWTPDYTAFFVDDVEQRRHTENVPSVPGTWLWNNWSNGDPGWSVGPPLGDSALKIQTIEMYYNTSSSSTGC</sequence>
<evidence type="ECO:0000256" key="1">
    <source>
        <dbReference type="SAM" id="SignalP"/>
    </source>
</evidence>
<dbReference type="Pfam" id="PF00722">
    <property type="entry name" value="Glyco_hydro_16"/>
    <property type="match status" value="1"/>
</dbReference>
<dbReference type="SUPFAM" id="SSF49899">
    <property type="entry name" value="Concanavalin A-like lectins/glucanases"/>
    <property type="match status" value="1"/>
</dbReference>
<dbReference type="OrthoDB" id="4388755at2759"/>
<feature type="domain" description="GH16" evidence="2">
    <location>
        <begin position="52"/>
        <end position="278"/>
    </location>
</feature>
<name>A0A0D2GSA1_9EURO</name>
<evidence type="ECO:0000313" key="3">
    <source>
        <dbReference type="EMBL" id="KIX01213.1"/>
    </source>
</evidence>
<dbReference type="InterPro" id="IPR000757">
    <property type="entry name" value="Beta-glucanase-like"/>
</dbReference>
<reference evidence="3 4" key="1">
    <citation type="submission" date="2015-01" db="EMBL/GenBank/DDBJ databases">
        <title>The Genome Sequence of Rhinocladiella mackenzie CBS 650.93.</title>
        <authorList>
            <consortium name="The Broad Institute Genomics Platform"/>
            <person name="Cuomo C."/>
            <person name="de Hoog S."/>
            <person name="Gorbushina A."/>
            <person name="Stielow B."/>
            <person name="Teixiera M."/>
            <person name="Abouelleil A."/>
            <person name="Chapman S.B."/>
            <person name="Priest M."/>
            <person name="Young S.K."/>
            <person name="Wortman J."/>
            <person name="Nusbaum C."/>
            <person name="Birren B."/>
        </authorList>
    </citation>
    <scope>NUCLEOTIDE SEQUENCE [LARGE SCALE GENOMIC DNA]</scope>
    <source>
        <strain evidence="3 4">CBS 650.93</strain>
    </source>
</reference>
<proteinExistence type="predicted"/>
<protein>
    <recommendedName>
        <fullName evidence="2">GH16 domain-containing protein</fullName>
    </recommendedName>
</protein>
<dbReference type="GO" id="GO:0004553">
    <property type="term" value="F:hydrolase activity, hydrolyzing O-glycosyl compounds"/>
    <property type="evidence" value="ECO:0007669"/>
    <property type="project" value="InterPro"/>
</dbReference>
<dbReference type="EMBL" id="KN847481">
    <property type="protein sequence ID" value="KIX01213.1"/>
    <property type="molecule type" value="Genomic_DNA"/>
</dbReference>
<gene>
    <name evidence="3" type="ORF">Z518_08938</name>
</gene>
<evidence type="ECO:0000313" key="4">
    <source>
        <dbReference type="Proteomes" id="UP000053617"/>
    </source>
</evidence>
<dbReference type="RefSeq" id="XP_013268349.1">
    <property type="nucleotide sequence ID" value="XM_013412895.1"/>
</dbReference>
<keyword evidence="1" id="KW-0732">Signal</keyword>
<dbReference type="GO" id="GO:0005975">
    <property type="term" value="P:carbohydrate metabolic process"/>
    <property type="evidence" value="ECO:0007669"/>
    <property type="project" value="InterPro"/>
</dbReference>
<dbReference type="VEuPathDB" id="FungiDB:Z518_08938"/>
<dbReference type="PANTHER" id="PTHR38121:SF2">
    <property type="entry name" value="ACYLTRANSFERASE 3 DOMAIN-CONTAINING PROTEIN"/>
    <property type="match status" value="1"/>
</dbReference>
<dbReference type="GeneID" id="25297009"/>
<feature type="signal peptide" evidence="1">
    <location>
        <begin position="1"/>
        <end position="16"/>
    </location>
</feature>
<dbReference type="Proteomes" id="UP000053617">
    <property type="component" value="Unassembled WGS sequence"/>
</dbReference>
<dbReference type="InterPro" id="IPR013320">
    <property type="entry name" value="ConA-like_dom_sf"/>
</dbReference>
<dbReference type="CDD" id="cd00413">
    <property type="entry name" value="Glyco_hydrolase_16"/>
    <property type="match status" value="1"/>
</dbReference>
<dbReference type="HOGENOM" id="CLU_040566_3_0_1"/>